<dbReference type="Pfam" id="PF20374">
    <property type="entry name" value="DUF6669"/>
    <property type="match status" value="1"/>
</dbReference>
<dbReference type="InterPro" id="IPR046610">
    <property type="entry name" value="DUF6669"/>
</dbReference>
<evidence type="ECO:0000313" key="2">
    <source>
        <dbReference type="Proteomes" id="UP000464314"/>
    </source>
</evidence>
<dbReference type="AlphaFoldDB" id="A0A6P1TKL8"/>
<organism evidence="1 2">
    <name type="scientific">Anaerocolumna sedimenticola</name>
    <dbReference type="NCBI Taxonomy" id="2696063"/>
    <lineage>
        <taxon>Bacteria</taxon>
        <taxon>Bacillati</taxon>
        <taxon>Bacillota</taxon>
        <taxon>Clostridia</taxon>
        <taxon>Lachnospirales</taxon>
        <taxon>Lachnospiraceae</taxon>
        <taxon>Anaerocolumna</taxon>
    </lineage>
</organism>
<dbReference type="EMBL" id="CP048000">
    <property type="protein sequence ID" value="QHQ60652.1"/>
    <property type="molecule type" value="Genomic_DNA"/>
</dbReference>
<dbReference type="Proteomes" id="UP000464314">
    <property type="component" value="Chromosome"/>
</dbReference>
<reference evidence="1 2" key="1">
    <citation type="submission" date="2020-01" db="EMBL/GenBank/DDBJ databases">
        <title>Genome analysis of Anaerocolumna sp. CBA3638.</title>
        <authorList>
            <person name="Kim J."/>
            <person name="Roh S.W."/>
        </authorList>
    </citation>
    <scope>NUCLEOTIDE SEQUENCE [LARGE SCALE GENOMIC DNA]</scope>
    <source>
        <strain evidence="1 2">CBA3638</strain>
    </source>
</reference>
<protein>
    <submittedName>
        <fullName evidence="1">Uncharacterized protein</fullName>
    </submittedName>
</protein>
<gene>
    <name evidence="1" type="ORF">Ana3638_07610</name>
</gene>
<name>A0A6P1TKL8_9FIRM</name>
<dbReference type="KEGG" id="anr:Ana3638_07610"/>
<keyword evidence="2" id="KW-1185">Reference proteome</keyword>
<evidence type="ECO:0000313" key="1">
    <source>
        <dbReference type="EMBL" id="QHQ60652.1"/>
    </source>
</evidence>
<proteinExistence type="predicted"/>
<dbReference type="RefSeq" id="WP_161837486.1">
    <property type="nucleotide sequence ID" value="NZ_CP048000.1"/>
</dbReference>
<accession>A0A6P1TKL8</accession>
<sequence>MKEIQTLTGTLDRGFVGNITYNFNLESSYDKLYICLTYDNEKIETADSYYKHRIEEAYEKHYGFKPDDNQLQDVIGSMKTEIQLAAFINGSFVGNIHMPGTKKEMILSEKLSSDGCLPCKNMKGLLKIVINAFSVLENRTSYILQIKGEEQNV</sequence>